<accession>A0A1X0QKU2</accession>
<dbReference type="InterPro" id="IPR011047">
    <property type="entry name" value="Quinoprotein_ADH-like_sf"/>
</dbReference>
<evidence type="ECO:0000313" key="1">
    <source>
        <dbReference type="EMBL" id="ORE00315.1"/>
    </source>
</evidence>
<organism evidence="1 2">
    <name type="scientific">Hepatospora eriocheir</name>
    <dbReference type="NCBI Taxonomy" id="1081669"/>
    <lineage>
        <taxon>Eukaryota</taxon>
        <taxon>Fungi</taxon>
        <taxon>Fungi incertae sedis</taxon>
        <taxon>Microsporidia</taxon>
        <taxon>Hepatosporidae</taxon>
        <taxon>Hepatospora</taxon>
    </lineage>
</organism>
<dbReference type="SUPFAM" id="SSF50998">
    <property type="entry name" value="Quinoprotein alcohol dehydrogenase-like"/>
    <property type="match status" value="1"/>
</dbReference>
<protein>
    <submittedName>
        <fullName evidence="1">Uncharacterized protein</fullName>
    </submittedName>
</protein>
<dbReference type="EMBL" id="LTAI01000036">
    <property type="protein sequence ID" value="ORE00315.1"/>
    <property type="molecule type" value="Genomic_DNA"/>
</dbReference>
<name>A0A1X0QKU2_9MICR</name>
<sequence>MKTQTKKNKEWYLFRKTVSYSEVTCITSFNSYLVVFRKNKICEFIDTELNSVIKRYFIGKEVLQSYQQNDKLVCRTVNNRLFNLSFDLNSISCVIIDEYKDEHNEVIPVTLISHYNSNSSIKINYFVNNKNIIRFDNNEVVYRSLEVINFIKITEDCIFIGTELNSLKVFTSNLEIISECVLDGKITSINCYNKGVIISLENGMLLNYDYLNDIVLNSTTVRNTPIICLISNEFIYCSGKDSRIIVYSLNDLSKISQTTVHTSEVNSLYNLNGNIYTGGLDSFIAKNIFTNQSFKHLKIYESSCFTGTFDLNNEEYFYILNGDNLCVYKYDGETINIQNDIVHEDGIVENNTKIDWDKPVEKLISQKSLSEDFINNVLFYKEYFIYTNKKQTIVYKIDNNFDFDILTIIDENIISMNIKENNFFYLTNKCLKMMDLKTLEKLEYSLEINTPFINYKILINNSFIFINGINYLLKLENNLFKFKEIIDFSNKINDCLMIGDSIIILYDNKIERIFLETKERNVKNIDLPVKYLYNDIYGYDTKFVCNLENNKMYRLEPVIHGIYNYKNSFIIIQSFWEDVKRCCFEPGIFREKYSNK</sequence>
<dbReference type="Proteomes" id="UP000192501">
    <property type="component" value="Unassembled WGS sequence"/>
</dbReference>
<evidence type="ECO:0000313" key="2">
    <source>
        <dbReference type="Proteomes" id="UP000192501"/>
    </source>
</evidence>
<proteinExistence type="predicted"/>
<reference evidence="1 2" key="1">
    <citation type="journal article" date="2017" name="Environ. Microbiol.">
        <title>Decay of the glycolytic pathway and adaptation to intranuclear parasitism within Enterocytozoonidae microsporidia.</title>
        <authorList>
            <person name="Wiredu Boakye D."/>
            <person name="Jaroenlak P."/>
            <person name="Prachumwat A."/>
            <person name="Williams T.A."/>
            <person name="Bateman K.S."/>
            <person name="Itsathitphaisarn O."/>
            <person name="Sritunyalucksana K."/>
            <person name="Paszkiewicz K.H."/>
            <person name="Moore K.A."/>
            <person name="Stentiford G.D."/>
            <person name="Williams B.A."/>
        </authorList>
    </citation>
    <scope>NUCLEOTIDE SEQUENCE [LARGE SCALE GENOMIC DNA]</scope>
    <source>
        <strain evidence="2">canceri</strain>
    </source>
</reference>
<comment type="caution">
    <text evidence="1">The sequence shown here is derived from an EMBL/GenBank/DDBJ whole genome shotgun (WGS) entry which is preliminary data.</text>
</comment>
<dbReference type="VEuPathDB" id="MicrosporidiaDB:A0H76_1584"/>
<dbReference type="VEuPathDB" id="MicrosporidiaDB:HERIO_86"/>
<dbReference type="AlphaFoldDB" id="A0A1X0QKU2"/>
<gene>
    <name evidence="1" type="ORF">A0H76_1584</name>
</gene>